<gene>
    <name evidence="1" type="ORF">UFOVP410_146</name>
</gene>
<sequence>MITRKYYLIQAVNRLNHKDSMWLHKSNRVFKWHNHGEDKEYKNLSSAVKRVVSIGPSITSNYSINVVEVTFKPCTPELPDGYYEPVNRVVHTFN</sequence>
<dbReference type="EMBL" id="LR796388">
    <property type="protein sequence ID" value="CAB4141307.1"/>
    <property type="molecule type" value="Genomic_DNA"/>
</dbReference>
<organism evidence="1">
    <name type="scientific">uncultured Caudovirales phage</name>
    <dbReference type="NCBI Taxonomy" id="2100421"/>
    <lineage>
        <taxon>Viruses</taxon>
        <taxon>Duplodnaviria</taxon>
        <taxon>Heunggongvirae</taxon>
        <taxon>Uroviricota</taxon>
        <taxon>Caudoviricetes</taxon>
        <taxon>Peduoviridae</taxon>
        <taxon>Maltschvirus</taxon>
        <taxon>Maltschvirus maltsch</taxon>
    </lineage>
</organism>
<accession>A0A6J5M6Z9</accession>
<proteinExistence type="predicted"/>
<evidence type="ECO:0000313" key="1">
    <source>
        <dbReference type="EMBL" id="CAB4141307.1"/>
    </source>
</evidence>
<protein>
    <submittedName>
        <fullName evidence="1">Uncharacterized protein</fullName>
    </submittedName>
</protein>
<name>A0A6J5M6Z9_9CAUD</name>
<reference evidence="1" key="1">
    <citation type="submission" date="2020-04" db="EMBL/GenBank/DDBJ databases">
        <authorList>
            <person name="Chiriac C."/>
            <person name="Salcher M."/>
            <person name="Ghai R."/>
            <person name="Kavagutti S V."/>
        </authorList>
    </citation>
    <scope>NUCLEOTIDE SEQUENCE</scope>
</reference>